<keyword evidence="10" id="KW-0862">Zinc</keyword>
<dbReference type="GO" id="GO:0003697">
    <property type="term" value="F:single-stranded DNA binding"/>
    <property type="evidence" value="ECO:0007669"/>
    <property type="project" value="InterPro"/>
</dbReference>
<dbReference type="OrthoDB" id="5236983at2759"/>
<dbReference type="Pfam" id="PF22934">
    <property type="entry name" value="SPRTN_ZBD"/>
    <property type="match status" value="1"/>
</dbReference>
<comment type="subcellular location">
    <subcellularLocation>
        <location evidence="2">Chromosome</location>
    </subcellularLocation>
    <subcellularLocation>
        <location evidence="1">Nucleus</location>
    </subcellularLocation>
</comment>
<feature type="compositionally biased region" description="Low complexity" evidence="17">
    <location>
        <begin position="269"/>
        <end position="281"/>
    </location>
</feature>
<feature type="region of interest" description="Disordered" evidence="17">
    <location>
        <begin position="238"/>
        <end position="359"/>
    </location>
</feature>
<evidence type="ECO:0000256" key="17">
    <source>
        <dbReference type="SAM" id="MobiDB-lite"/>
    </source>
</evidence>
<protein>
    <recommendedName>
        <fullName evidence="14">DNA-dependent metalloprotease SPRTN</fullName>
    </recommendedName>
    <alternativeName>
        <fullName evidence="15">Protein with SprT-like domain at the N terminus</fullName>
    </alternativeName>
</protein>
<dbReference type="GO" id="GO:0004222">
    <property type="term" value="F:metalloendopeptidase activity"/>
    <property type="evidence" value="ECO:0007669"/>
    <property type="project" value="InterPro"/>
</dbReference>
<evidence type="ECO:0000256" key="14">
    <source>
        <dbReference type="ARBA" id="ARBA00023885"/>
    </source>
</evidence>
<dbReference type="AlphaFoldDB" id="A0A9Q9Z786"/>
<feature type="compositionally biased region" description="Polar residues" evidence="17">
    <location>
        <begin position="458"/>
        <end position="505"/>
    </location>
</feature>
<evidence type="ECO:0000256" key="8">
    <source>
        <dbReference type="ARBA" id="ARBA00022771"/>
    </source>
</evidence>
<evidence type="ECO:0000256" key="7">
    <source>
        <dbReference type="ARBA" id="ARBA00022763"/>
    </source>
</evidence>
<feature type="compositionally biased region" description="Polar residues" evidence="17">
    <location>
        <begin position="537"/>
        <end position="554"/>
    </location>
</feature>
<dbReference type="GeneID" id="109057184"/>
<feature type="compositionally biased region" description="Polar residues" evidence="17">
    <location>
        <begin position="398"/>
        <end position="427"/>
    </location>
</feature>
<dbReference type="InterPro" id="IPR006640">
    <property type="entry name" value="SprT-like_domain"/>
</dbReference>
<gene>
    <name evidence="19" type="primary">LOC109057184</name>
</gene>
<keyword evidence="8 16" id="KW-0863">Zinc-finger</keyword>
<evidence type="ECO:0000256" key="1">
    <source>
        <dbReference type="ARBA" id="ARBA00004123"/>
    </source>
</evidence>
<evidence type="ECO:0000313" key="19">
    <source>
        <dbReference type="RefSeq" id="XP_042633332.1"/>
    </source>
</evidence>
<comment type="similarity">
    <text evidence="3">Belongs to the Spartan family.</text>
</comment>
<dbReference type="InterPro" id="IPR044245">
    <property type="entry name" value="Spartan"/>
</dbReference>
<keyword evidence="13" id="KW-0539">Nucleus</keyword>
<evidence type="ECO:0000259" key="18">
    <source>
        <dbReference type="PROSITE" id="PS51908"/>
    </source>
</evidence>
<feature type="domain" description="UBZ4-type" evidence="18">
    <location>
        <begin position="608"/>
        <end position="632"/>
    </location>
</feature>
<name>A0A9Q9Z786_CYPCA</name>
<feature type="compositionally biased region" description="Polar residues" evidence="17">
    <location>
        <begin position="350"/>
        <end position="359"/>
    </location>
</feature>
<evidence type="ECO:0000256" key="13">
    <source>
        <dbReference type="ARBA" id="ARBA00023242"/>
    </source>
</evidence>
<dbReference type="PANTHER" id="PTHR21220">
    <property type="entry name" value="DNA-DEPENDENT METALLOPROTEASE SPRTN"/>
    <property type="match status" value="1"/>
</dbReference>
<evidence type="ECO:0000256" key="12">
    <source>
        <dbReference type="ARBA" id="ARBA00023204"/>
    </source>
</evidence>
<evidence type="ECO:0000256" key="5">
    <source>
        <dbReference type="ARBA" id="ARBA00022670"/>
    </source>
</evidence>
<keyword evidence="6" id="KW-0479">Metal-binding</keyword>
<keyword evidence="11" id="KW-0482">Metalloprotease</keyword>
<evidence type="ECO:0000256" key="15">
    <source>
        <dbReference type="ARBA" id="ARBA00030396"/>
    </source>
</evidence>
<feature type="region of interest" description="Disordered" evidence="17">
    <location>
        <begin position="458"/>
        <end position="563"/>
    </location>
</feature>
<dbReference type="SMART" id="SM00734">
    <property type="entry name" value="ZnF_Rad18"/>
    <property type="match status" value="1"/>
</dbReference>
<dbReference type="RefSeq" id="XP_042633332.1">
    <property type="nucleotide sequence ID" value="XM_042777398.1"/>
</dbReference>
<keyword evidence="5" id="KW-0645">Protease</keyword>
<dbReference type="GO" id="GO:0008270">
    <property type="term" value="F:zinc ion binding"/>
    <property type="evidence" value="ECO:0007669"/>
    <property type="project" value="UniProtKB-KW"/>
</dbReference>
<reference evidence="19" key="1">
    <citation type="submission" date="2025-08" db="UniProtKB">
        <authorList>
            <consortium name="RefSeq"/>
        </authorList>
    </citation>
    <scope>IDENTIFICATION</scope>
    <source>
        <tissue evidence="19">Muscle</tissue>
    </source>
</reference>
<feature type="compositionally biased region" description="Polar residues" evidence="17">
    <location>
        <begin position="42"/>
        <end position="52"/>
    </location>
</feature>
<feature type="compositionally biased region" description="Pro residues" evidence="17">
    <location>
        <begin position="314"/>
        <end position="327"/>
    </location>
</feature>
<keyword evidence="9" id="KW-0378">Hydrolase</keyword>
<accession>A0A9Q9Z786</accession>
<dbReference type="PROSITE" id="PS51908">
    <property type="entry name" value="ZF_UBZ4"/>
    <property type="match status" value="1"/>
</dbReference>
<evidence type="ECO:0000256" key="6">
    <source>
        <dbReference type="ARBA" id="ARBA00022723"/>
    </source>
</evidence>
<sequence>MMEDEDFLLALRLQEQFDQETATATWTDEDYPSSKKRKIDSSGLTDVMSCSQPGPERPLSVVDESWEVLDPSPDVRAMFLQFNDRFFWGKLSGVEVKWSPRMTLCAGVCSYEGRGGLCSIRLSEPLLKLRPRKDLVQTLLHEMIHALLFVTQNNRDRDGHGPEFCKHMNRINQASGTNITIYHSFHDEVDVYRQHWWRCNGPCQNHRPFFGYVKRAMNRPPSARDPWWAGHQRTCGGTYTKIKEPENYGKTGKNDQKKDKKSSDKTFKNSKPPSSTTGSGSQDIRNLIPFSGRGFILGGNTQTSADKQSQSPPKAQPEPLASPPDSPLLPRLQPIEANSSASTVPRRKSVSNTNAFTNVNGSPVRIAKVNGLRGKQRSVRDLFQAIVLKSPERAASAAGSSKPATDASTANPAKSNGPSSSSALDGQTSLINNHLSYSATVPKHDSTESHLSKYFGKSAQSSKFQDSKSKTFGSPQKSETGTSANFSKLFGSNQKPGSDATSSGFRITGSPQSSRTSTTTSESSSKHFGGSEKPESNFPSPRSFGSQTSGTTPSGAKKRSWEEHKSEHIFDYFQRTNDKSATSTVQSTDTVLPAVRDQQANSPPIQNTVHCPVCHSKVPESTINEHLDSCLS</sequence>
<dbReference type="Pfam" id="PF10263">
    <property type="entry name" value="SprT-like"/>
    <property type="match status" value="1"/>
</dbReference>
<dbReference type="GO" id="GO:0005634">
    <property type="term" value="C:nucleus"/>
    <property type="evidence" value="ECO:0007669"/>
    <property type="project" value="UniProtKB-SubCell"/>
</dbReference>
<dbReference type="SMART" id="SM00731">
    <property type="entry name" value="SprT"/>
    <property type="match status" value="1"/>
</dbReference>
<evidence type="ECO:0000256" key="4">
    <source>
        <dbReference type="ARBA" id="ARBA00022454"/>
    </source>
</evidence>
<feature type="compositionally biased region" description="Low complexity" evidence="17">
    <location>
        <begin position="508"/>
        <end position="523"/>
    </location>
</feature>
<dbReference type="GO" id="GO:0005694">
    <property type="term" value="C:chromosome"/>
    <property type="evidence" value="ECO:0007669"/>
    <property type="project" value="UniProtKB-SubCell"/>
</dbReference>
<keyword evidence="12 16" id="KW-0234">DNA repair</keyword>
<dbReference type="InterPro" id="IPR006642">
    <property type="entry name" value="Rad18_UBZ4"/>
</dbReference>
<dbReference type="GO" id="GO:0006508">
    <property type="term" value="P:proteolysis"/>
    <property type="evidence" value="ECO:0007669"/>
    <property type="project" value="UniProtKB-KW"/>
</dbReference>
<dbReference type="FunFam" id="3.30.160.60:FF:000331">
    <property type="entry name" value="E3 ubiquitin-protein ligase RAD18"/>
    <property type="match status" value="1"/>
</dbReference>
<keyword evidence="7 16" id="KW-0227">DNA damage</keyword>
<feature type="compositionally biased region" description="Basic and acidic residues" evidence="17">
    <location>
        <begin position="241"/>
        <end position="267"/>
    </location>
</feature>
<feature type="compositionally biased region" description="Polar residues" evidence="17">
    <location>
        <begin position="299"/>
        <end position="313"/>
    </location>
</feature>
<dbReference type="Proteomes" id="UP001155660">
    <property type="component" value="Chromosome A20"/>
</dbReference>
<dbReference type="KEGG" id="ccar:109057184"/>
<evidence type="ECO:0000256" key="16">
    <source>
        <dbReference type="PROSITE-ProRule" id="PRU01256"/>
    </source>
</evidence>
<dbReference type="GO" id="GO:0031593">
    <property type="term" value="F:polyubiquitin modification-dependent protein binding"/>
    <property type="evidence" value="ECO:0007669"/>
    <property type="project" value="TreeGrafter"/>
</dbReference>
<evidence type="ECO:0000256" key="2">
    <source>
        <dbReference type="ARBA" id="ARBA00004286"/>
    </source>
</evidence>
<evidence type="ECO:0000256" key="11">
    <source>
        <dbReference type="ARBA" id="ARBA00023049"/>
    </source>
</evidence>
<feature type="region of interest" description="Disordered" evidence="17">
    <location>
        <begin position="21"/>
        <end position="58"/>
    </location>
</feature>
<dbReference type="GO" id="GO:0006281">
    <property type="term" value="P:DNA repair"/>
    <property type="evidence" value="ECO:0007669"/>
    <property type="project" value="UniProtKB-KW"/>
</dbReference>
<evidence type="ECO:0000256" key="10">
    <source>
        <dbReference type="ARBA" id="ARBA00022833"/>
    </source>
</evidence>
<organism evidence="19">
    <name type="scientific">Cyprinus carpio</name>
    <name type="common">Common carp</name>
    <dbReference type="NCBI Taxonomy" id="7962"/>
    <lineage>
        <taxon>Eukaryota</taxon>
        <taxon>Metazoa</taxon>
        <taxon>Chordata</taxon>
        <taxon>Craniata</taxon>
        <taxon>Vertebrata</taxon>
        <taxon>Euteleostomi</taxon>
        <taxon>Actinopterygii</taxon>
        <taxon>Neopterygii</taxon>
        <taxon>Teleostei</taxon>
        <taxon>Ostariophysi</taxon>
        <taxon>Cypriniformes</taxon>
        <taxon>Cyprinidae</taxon>
        <taxon>Cyprininae</taxon>
        <taxon>Cyprinus</taxon>
    </lineage>
</organism>
<dbReference type="PANTHER" id="PTHR21220:SF0">
    <property type="entry name" value="DNA-DEPENDENT METALLOPROTEASE SPRTN"/>
    <property type="match status" value="1"/>
</dbReference>
<evidence type="ECO:0000256" key="3">
    <source>
        <dbReference type="ARBA" id="ARBA00010724"/>
    </source>
</evidence>
<proteinExistence type="inferred from homology"/>
<feature type="region of interest" description="Disordered" evidence="17">
    <location>
        <begin position="392"/>
        <end position="427"/>
    </location>
</feature>
<dbReference type="InterPro" id="IPR055220">
    <property type="entry name" value="SPRTN_ZBD"/>
</dbReference>
<evidence type="ECO:0000256" key="9">
    <source>
        <dbReference type="ARBA" id="ARBA00022801"/>
    </source>
</evidence>
<keyword evidence="4" id="KW-0158">Chromosome</keyword>